<reference evidence="2" key="1">
    <citation type="submission" date="2017-08" db="EMBL/GenBank/DDBJ databases">
        <authorList>
            <person name="Varghese N."/>
            <person name="Submissions S."/>
        </authorList>
    </citation>
    <scope>NUCLEOTIDE SEQUENCE [LARGE SCALE GENOMIC DNA]</scope>
    <source>
        <strain evidence="2">JC22</strain>
    </source>
</reference>
<gene>
    <name evidence="1" type="ORF">SAMN05880501_107205</name>
</gene>
<dbReference type="EMBL" id="OBMQ01000007">
    <property type="protein sequence ID" value="SOC13509.1"/>
    <property type="molecule type" value="Genomic_DNA"/>
</dbReference>
<name>A0A285SXT0_9BACL</name>
<accession>A0A285SXT0</accession>
<keyword evidence="2" id="KW-1185">Reference proteome</keyword>
<dbReference type="RefSeq" id="WP_237658403.1">
    <property type="nucleotide sequence ID" value="NZ_OBMQ01000007.1"/>
</dbReference>
<protein>
    <recommendedName>
        <fullName evidence="3">Helix-turn-helix protein</fullName>
    </recommendedName>
</protein>
<proteinExistence type="predicted"/>
<evidence type="ECO:0000313" key="1">
    <source>
        <dbReference type="EMBL" id="SOC13509.1"/>
    </source>
</evidence>
<organism evidence="1 2">
    <name type="scientific">Ureibacillus xyleni</name>
    <dbReference type="NCBI Taxonomy" id="614648"/>
    <lineage>
        <taxon>Bacteria</taxon>
        <taxon>Bacillati</taxon>
        <taxon>Bacillota</taxon>
        <taxon>Bacilli</taxon>
        <taxon>Bacillales</taxon>
        <taxon>Caryophanaceae</taxon>
        <taxon>Ureibacillus</taxon>
    </lineage>
</organism>
<dbReference type="Proteomes" id="UP000219636">
    <property type="component" value="Unassembled WGS sequence"/>
</dbReference>
<sequence>MEQLIINPTTIEKDLKHFIISTVQQISNEYQPKEWMSLKEGAKYANVSYNTFIKFREMGLKVCEIDGIKRVSKSEIDSFLNLHSF</sequence>
<evidence type="ECO:0008006" key="3">
    <source>
        <dbReference type="Google" id="ProtNLM"/>
    </source>
</evidence>
<evidence type="ECO:0000313" key="2">
    <source>
        <dbReference type="Proteomes" id="UP000219636"/>
    </source>
</evidence>
<dbReference type="AlphaFoldDB" id="A0A285SXT0"/>